<evidence type="ECO:0000313" key="2">
    <source>
        <dbReference type="Proteomes" id="UP001634394"/>
    </source>
</evidence>
<dbReference type="EMBL" id="JBJQND010000004">
    <property type="protein sequence ID" value="KAL3878205.1"/>
    <property type="molecule type" value="Genomic_DNA"/>
</dbReference>
<sequence length="180" mass="20453">MSKKTLQSLVSLDHVCTSKDKIVVRLKTNSKQKQVVLAQHSNYSSRHNLTFLINNHKNFNPPATDIQPYFYLGFLPTSTANLSKTIQGYRANDKDFEFQNCNGHANSYIVFYTENQNIDPTSNQSPFMMGWINNAYYVTAEQYLPDDYFMQFEMHMGGCGGLMRSLNSGSYTTLAVGCII</sequence>
<accession>A0ABD3WXH4</accession>
<feature type="non-terminal residue" evidence="1">
    <location>
        <position position="180"/>
    </location>
</feature>
<reference evidence="1 2" key="1">
    <citation type="submission" date="2024-11" db="EMBL/GenBank/DDBJ databases">
        <title>Chromosome-level genome assembly of the freshwater bivalve Anodonta woodiana.</title>
        <authorList>
            <person name="Chen X."/>
        </authorList>
    </citation>
    <scope>NUCLEOTIDE SEQUENCE [LARGE SCALE GENOMIC DNA]</scope>
    <source>
        <strain evidence="1">MN2024</strain>
        <tissue evidence="1">Gills</tissue>
    </source>
</reference>
<evidence type="ECO:0000313" key="1">
    <source>
        <dbReference type="EMBL" id="KAL3878205.1"/>
    </source>
</evidence>
<gene>
    <name evidence="1" type="ORF">ACJMK2_030573</name>
</gene>
<name>A0ABD3WXH4_SINWO</name>
<organism evidence="1 2">
    <name type="scientific">Sinanodonta woodiana</name>
    <name type="common">Chinese pond mussel</name>
    <name type="synonym">Anodonta woodiana</name>
    <dbReference type="NCBI Taxonomy" id="1069815"/>
    <lineage>
        <taxon>Eukaryota</taxon>
        <taxon>Metazoa</taxon>
        <taxon>Spiralia</taxon>
        <taxon>Lophotrochozoa</taxon>
        <taxon>Mollusca</taxon>
        <taxon>Bivalvia</taxon>
        <taxon>Autobranchia</taxon>
        <taxon>Heteroconchia</taxon>
        <taxon>Palaeoheterodonta</taxon>
        <taxon>Unionida</taxon>
        <taxon>Unionoidea</taxon>
        <taxon>Unionidae</taxon>
        <taxon>Unioninae</taxon>
        <taxon>Sinanodonta</taxon>
    </lineage>
</organism>
<dbReference type="AlphaFoldDB" id="A0ABD3WXH4"/>
<comment type="caution">
    <text evidence="1">The sequence shown here is derived from an EMBL/GenBank/DDBJ whole genome shotgun (WGS) entry which is preliminary data.</text>
</comment>
<dbReference type="Proteomes" id="UP001634394">
    <property type="component" value="Unassembled WGS sequence"/>
</dbReference>
<proteinExistence type="predicted"/>
<keyword evidence="2" id="KW-1185">Reference proteome</keyword>
<protein>
    <submittedName>
        <fullName evidence="1">Uncharacterized protein</fullName>
    </submittedName>
</protein>